<dbReference type="InterPro" id="IPR029052">
    <property type="entry name" value="Metallo-depent_PP-like"/>
</dbReference>
<dbReference type="SMART" id="SM00854">
    <property type="entry name" value="PGA_cap"/>
    <property type="match status" value="1"/>
</dbReference>
<keyword evidence="4" id="KW-1185">Reference proteome</keyword>
<name>A0A926EVE6_9FIRM</name>
<organism evidence="3 4">
    <name type="scientific">Paratissierella segnis</name>
    <dbReference type="NCBI Taxonomy" id="2763679"/>
    <lineage>
        <taxon>Bacteria</taxon>
        <taxon>Bacillati</taxon>
        <taxon>Bacillota</taxon>
        <taxon>Tissierellia</taxon>
        <taxon>Tissierellales</taxon>
        <taxon>Tissierellaceae</taxon>
        <taxon>Paratissierella</taxon>
    </lineage>
</organism>
<dbReference type="InterPro" id="IPR019079">
    <property type="entry name" value="Capsule_synth_CapA"/>
</dbReference>
<evidence type="ECO:0000256" key="1">
    <source>
        <dbReference type="ARBA" id="ARBA00005662"/>
    </source>
</evidence>
<dbReference type="InterPro" id="IPR052169">
    <property type="entry name" value="CW_Biosynth-Accessory"/>
</dbReference>
<proteinExistence type="inferred from homology"/>
<sequence>MNAPITYVATGDSFITSPLNLCGNDKFEKIKDLIYKSEVRFTNLEVTVHDFEGYPSAFSGGTWAIANPNVLKDIKYLGFNLLNIANNHTLDYSHNGLEATEKYLKDFDFVYAGAGSNMAAASDPKYLNCSSGRVGFVAATSTFHESWIAGEQRRDMIGRPGVNGLRHESTHIISKDKMRSLKEIATITDINAMNNLNLKEGFDVGNTSDVFKFGIYKFKEGNNEGLITKPDSRDMERILRSVYEAKRQADEVIVSIHSHEMKGEDKSVPADFLRDFAKECIDHGASSVIGHGPHILRGIEIYKNCPIFYSLGNFIFQTDLVSNLPSDFYEKYGLTHENNTADALDARSKNGTVGLGKNPYVWESVIASWKSVNKKTEEILLYPITLGYDSPRYKRGLPELSDDRSILRRLAKLSEPFGTNIEIEGNVGKIKI</sequence>
<evidence type="ECO:0000313" key="4">
    <source>
        <dbReference type="Proteomes" id="UP000601171"/>
    </source>
</evidence>
<accession>A0A926EVE6</accession>
<evidence type="ECO:0000259" key="2">
    <source>
        <dbReference type="SMART" id="SM00854"/>
    </source>
</evidence>
<dbReference type="SUPFAM" id="SSF56300">
    <property type="entry name" value="Metallo-dependent phosphatases"/>
    <property type="match status" value="1"/>
</dbReference>
<comment type="caution">
    <text evidence="3">The sequence shown here is derived from an EMBL/GenBank/DDBJ whole genome shotgun (WGS) entry which is preliminary data.</text>
</comment>
<dbReference type="PANTHER" id="PTHR33393">
    <property type="entry name" value="POLYGLUTAMINE SYNTHESIS ACCESSORY PROTEIN RV0574C-RELATED"/>
    <property type="match status" value="1"/>
</dbReference>
<feature type="domain" description="Capsule synthesis protein CapA" evidence="2">
    <location>
        <begin position="6"/>
        <end position="318"/>
    </location>
</feature>
<protein>
    <submittedName>
        <fullName evidence="3">CapA family protein</fullName>
    </submittedName>
</protein>
<dbReference type="CDD" id="cd07381">
    <property type="entry name" value="MPP_CapA"/>
    <property type="match status" value="1"/>
</dbReference>
<reference evidence="3" key="1">
    <citation type="submission" date="2020-08" db="EMBL/GenBank/DDBJ databases">
        <title>Genome public.</title>
        <authorList>
            <person name="Liu C."/>
            <person name="Sun Q."/>
        </authorList>
    </citation>
    <scope>NUCLEOTIDE SEQUENCE</scope>
    <source>
        <strain evidence="3">BX21</strain>
    </source>
</reference>
<dbReference type="EMBL" id="JACRTG010000005">
    <property type="protein sequence ID" value="MBC8587019.1"/>
    <property type="molecule type" value="Genomic_DNA"/>
</dbReference>
<gene>
    <name evidence="3" type="ORF">H8707_02020</name>
</gene>
<dbReference type="PANTHER" id="PTHR33393:SF13">
    <property type="entry name" value="PGA BIOSYNTHESIS PROTEIN CAPA"/>
    <property type="match status" value="1"/>
</dbReference>
<dbReference type="Pfam" id="PF09587">
    <property type="entry name" value="PGA_cap"/>
    <property type="match status" value="1"/>
</dbReference>
<evidence type="ECO:0000313" key="3">
    <source>
        <dbReference type="EMBL" id="MBC8587019.1"/>
    </source>
</evidence>
<dbReference type="Proteomes" id="UP000601171">
    <property type="component" value="Unassembled WGS sequence"/>
</dbReference>
<comment type="similarity">
    <text evidence="1">Belongs to the CapA family.</text>
</comment>
<dbReference type="RefSeq" id="WP_262428490.1">
    <property type="nucleotide sequence ID" value="NZ_JACRTG010000005.1"/>
</dbReference>
<dbReference type="AlphaFoldDB" id="A0A926EVE6"/>